<gene>
    <name evidence="2" type="ORF">CVT25_014075</name>
</gene>
<dbReference type="InParanoid" id="A0A409VPK0"/>
<feature type="compositionally biased region" description="Polar residues" evidence="1">
    <location>
        <begin position="275"/>
        <end position="284"/>
    </location>
</feature>
<feature type="region of interest" description="Disordered" evidence="1">
    <location>
        <begin position="392"/>
        <end position="442"/>
    </location>
</feature>
<evidence type="ECO:0000256" key="1">
    <source>
        <dbReference type="SAM" id="MobiDB-lite"/>
    </source>
</evidence>
<proteinExistence type="predicted"/>
<name>A0A409VPK0_PSICY</name>
<protein>
    <submittedName>
        <fullName evidence="2">Uncharacterized protein</fullName>
    </submittedName>
</protein>
<keyword evidence="3" id="KW-1185">Reference proteome</keyword>
<sequence length="453" mass="48891">MFEEICLVCGKHLTDDGRAYCSDDCQQSEISSPSISSSSSALSSPNMGYAGGCDVPALVPSALGSALRVYARRSGYHVSSSSASSNSCSLVTDDEDDFTSNRYENSEYGYHEPSDLIYDTSSKSANFIYSVNPSPLSYARRPSGTNNRSTIPHLDRHLASGPSAVRGYPRSAPISSTRAADDDDEAYSDFGFSSGDALDTDEADCVSEKDWGAASKPKYTGAVKSKRSRTRGSLPACFSLLQPASPSKDFRASPVSSSSGHTIARPSPPTPKLPLTNTISQVMITPSVPLPSVHSTPRGRRRDPDSSRSSRRSGQFSHSRSHSRPRRVPEGDIPSHHPSIHSGQENVNSEEPIDYWASVCELPRRGREAVRRNSSPPLKALMGVEDHIHLFSSTRKTQNADRSQSGSQSRPRTRGRTRVEDLGGAGLSNDAPGFGNGRSGLMDRGRDFCRVPL</sequence>
<evidence type="ECO:0000313" key="2">
    <source>
        <dbReference type="EMBL" id="PPQ68149.1"/>
    </source>
</evidence>
<dbReference type="AlphaFoldDB" id="A0A409VPK0"/>
<accession>A0A409VPK0</accession>
<reference evidence="2 3" key="1">
    <citation type="journal article" date="2018" name="Evol. Lett.">
        <title>Horizontal gene cluster transfer increased hallucinogenic mushroom diversity.</title>
        <authorList>
            <person name="Reynolds H.T."/>
            <person name="Vijayakumar V."/>
            <person name="Gluck-Thaler E."/>
            <person name="Korotkin H.B."/>
            <person name="Matheny P.B."/>
            <person name="Slot J.C."/>
        </authorList>
    </citation>
    <scope>NUCLEOTIDE SEQUENCE [LARGE SCALE GENOMIC DNA]</scope>
    <source>
        <strain evidence="2 3">2631</strain>
    </source>
</reference>
<feature type="compositionally biased region" description="Polar residues" evidence="1">
    <location>
        <begin position="392"/>
        <end position="410"/>
    </location>
</feature>
<comment type="caution">
    <text evidence="2">The sequence shown here is derived from an EMBL/GenBank/DDBJ whole genome shotgun (WGS) entry which is preliminary data.</text>
</comment>
<evidence type="ECO:0000313" key="3">
    <source>
        <dbReference type="Proteomes" id="UP000283269"/>
    </source>
</evidence>
<dbReference type="Proteomes" id="UP000283269">
    <property type="component" value="Unassembled WGS sequence"/>
</dbReference>
<dbReference type="OrthoDB" id="2984747at2759"/>
<feature type="region of interest" description="Disordered" evidence="1">
    <location>
        <begin position="241"/>
        <end position="349"/>
    </location>
</feature>
<feature type="region of interest" description="Disordered" evidence="1">
    <location>
        <begin position="138"/>
        <end position="193"/>
    </location>
</feature>
<organism evidence="2 3">
    <name type="scientific">Psilocybe cyanescens</name>
    <dbReference type="NCBI Taxonomy" id="93625"/>
    <lineage>
        <taxon>Eukaryota</taxon>
        <taxon>Fungi</taxon>
        <taxon>Dikarya</taxon>
        <taxon>Basidiomycota</taxon>
        <taxon>Agaricomycotina</taxon>
        <taxon>Agaricomycetes</taxon>
        <taxon>Agaricomycetidae</taxon>
        <taxon>Agaricales</taxon>
        <taxon>Agaricineae</taxon>
        <taxon>Strophariaceae</taxon>
        <taxon>Psilocybe</taxon>
    </lineage>
</organism>
<dbReference type="EMBL" id="NHYD01003963">
    <property type="protein sequence ID" value="PPQ68149.1"/>
    <property type="molecule type" value="Genomic_DNA"/>
</dbReference>